<dbReference type="PROSITE" id="PS50157">
    <property type="entry name" value="ZINC_FINGER_C2H2_2"/>
    <property type="match status" value="1"/>
</dbReference>
<comment type="caution">
    <text evidence="3">The sequence shown here is derived from an EMBL/GenBank/DDBJ whole genome shotgun (WGS) entry which is preliminary data.</text>
</comment>
<name>A0A498I553_MALDO</name>
<sequence length="244" mass="27053">MALCAPILPKILGLPEGKKPETLFPVFVSFESGFSSTTMSRYNWNWRQGNMFGSSNPAPPRATDPTQIACKLCDRVFMSTKALIAHIESHLADDDLSTTARLRQLNLPNSTDPFISSNAPLRPSTNPFHQRSLFHGVNNQICFVPSPAPPPPPQTHYQFPHPQQPQVPHYLLPRNPNVNSGAAGSHHMMMPYGNQMAHVVREENHSDSTRPFLSQLQRPIPSINFGLDASGNANFDNLDLALKL</sequence>
<organism evidence="3 4">
    <name type="scientific">Malus domestica</name>
    <name type="common">Apple</name>
    <name type="synonym">Pyrus malus</name>
    <dbReference type="NCBI Taxonomy" id="3750"/>
    <lineage>
        <taxon>Eukaryota</taxon>
        <taxon>Viridiplantae</taxon>
        <taxon>Streptophyta</taxon>
        <taxon>Embryophyta</taxon>
        <taxon>Tracheophyta</taxon>
        <taxon>Spermatophyta</taxon>
        <taxon>Magnoliopsida</taxon>
        <taxon>eudicotyledons</taxon>
        <taxon>Gunneridae</taxon>
        <taxon>Pentapetalae</taxon>
        <taxon>rosids</taxon>
        <taxon>fabids</taxon>
        <taxon>Rosales</taxon>
        <taxon>Rosaceae</taxon>
        <taxon>Amygdaloideae</taxon>
        <taxon>Maleae</taxon>
        <taxon>Malus</taxon>
    </lineage>
</organism>
<evidence type="ECO:0000259" key="2">
    <source>
        <dbReference type="PROSITE" id="PS50157"/>
    </source>
</evidence>
<feature type="domain" description="C2H2-type" evidence="2">
    <location>
        <begin position="68"/>
        <end position="95"/>
    </location>
</feature>
<evidence type="ECO:0000313" key="4">
    <source>
        <dbReference type="Proteomes" id="UP000290289"/>
    </source>
</evidence>
<dbReference type="PROSITE" id="PS00028">
    <property type="entry name" value="ZINC_FINGER_C2H2_1"/>
    <property type="match status" value="1"/>
</dbReference>
<accession>A0A498I553</accession>
<dbReference type="Proteomes" id="UP000290289">
    <property type="component" value="Chromosome 13"/>
</dbReference>
<dbReference type="GO" id="GO:0008270">
    <property type="term" value="F:zinc ion binding"/>
    <property type="evidence" value="ECO:0007669"/>
    <property type="project" value="UniProtKB-KW"/>
</dbReference>
<evidence type="ECO:0000256" key="1">
    <source>
        <dbReference type="PROSITE-ProRule" id="PRU00042"/>
    </source>
</evidence>
<dbReference type="InterPro" id="IPR013087">
    <property type="entry name" value="Znf_C2H2_type"/>
</dbReference>
<reference evidence="3 4" key="1">
    <citation type="submission" date="2018-10" db="EMBL/GenBank/DDBJ databases">
        <title>A high-quality apple genome assembly.</title>
        <authorList>
            <person name="Hu J."/>
        </authorList>
    </citation>
    <scope>NUCLEOTIDE SEQUENCE [LARGE SCALE GENOMIC DNA]</scope>
    <source>
        <strain evidence="4">cv. HFTH1</strain>
        <tissue evidence="3">Young leaf</tissue>
    </source>
</reference>
<evidence type="ECO:0000313" key="3">
    <source>
        <dbReference type="EMBL" id="RXH78350.1"/>
    </source>
</evidence>
<proteinExistence type="predicted"/>
<dbReference type="EMBL" id="RDQH01000339">
    <property type="protein sequence ID" value="RXH78350.1"/>
    <property type="molecule type" value="Genomic_DNA"/>
</dbReference>
<protein>
    <recommendedName>
        <fullName evidence="2">C2H2-type domain-containing protein</fullName>
    </recommendedName>
</protein>
<keyword evidence="1" id="KW-0863">Zinc-finger</keyword>
<keyword evidence="1" id="KW-0479">Metal-binding</keyword>
<gene>
    <name evidence="3" type="ORF">DVH24_001868</name>
</gene>
<keyword evidence="1" id="KW-0862">Zinc</keyword>
<dbReference type="AlphaFoldDB" id="A0A498I553"/>
<keyword evidence="4" id="KW-1185">Reference proteome</keyword>